<evidence type="ECO:0000256" key="2">
    <source>
        <dbReference type="RuleBase" id="RU363013"/>
    </source>
</evidence>
<evidence type="ECO:0000313" key="4">
    <source>
        <dbReference type="Proteomes" id="UP001589702"/>
    </source>
</evidence>
<dbReference type="PANTHER" id="PTHR21139:SF2">
    <property type="entry name" value="TRIOSEPHOSPHATE ISOMERASE"/>
    <property type="match status" value="1"/>
</dbReference>
<dbReference type="InterPro" id="IPR013785">
    <property type="entry name" value="Aldolase_TIM"/>
</dbReference>
<protein>
    <recommendedName>
        <fullName evidence="2">Triosephosphate isomerase</fullName>
        <ecNumber evidence="2">5.3.1.1</ecNumber>
    </recommendedName>
</protein>
<dbReference type="RefSeq" id="WP_234752806.1">
    <property type="nucleotide sequence ID" value="NZ_BAAAWN010000001.1"/>
</dbReference>
<sequence>MSLPAKPAGGGTNEKAVVGVSLKMYFGYERTLDWCRAVADIAAAHPAVQDGSIELFALPAFPVLSEAGSVLAPSGAGTGAQDIFWEDEGAYTGEVGGPMITELGGSYVEVGHAERRRIFGEDDDVVGLKTAAAYRNGLTPVLCVGEPVQGTAAEAVAYCARELDAVLHRASSLDLAKRTIVAYEPQWAIGAPEPATPEYISAVVRGLDEHLRSLPGQSESRVIYGGSAGPGLITRLDMSVAGLFLGRFAHDPQALKTILDEAAARLAASAQARAANGAAA</sequence>
<dbReference type="SUPFAM" id="SSF51351">
    <property type="entry name" value="Triosephosphate isomerase (TIM)"/>
    <property type="match status" value="1"/>
</dbReference>
<gene>
    <name evidence="3" type="ORF">ACFFP1_11205</name>
</gene>
<comment type="similarity">
    <text evidence="2">Belongs to the triosephosphate isomerase family.</text>
</comment>
<comment type="subcellular location">
    <subcellularLocation>
        <location evidence="2">Cytoplasm</location>
    </subcellularLocation>
</comment>
<dbReference type="PROSITE" id="PS51440">
    <property type="entry name" value="TIM_2"/>
    <property type="match status" value="1"/>
</dbReference>
<evidence type="ECO:0000313" key="3">
    <source>
        <dbReference type="EMBL" id="MFB9820066.1"/>
    </source>
</evidence>
<keyword evidence="2" id="KW-0312">Gluconeogenesis</keyword>
<dbReference type="Pfam" id="PF00121">
    <property type="entry name" value="TIM"/>
    <property type="match status" value="1"/>
</dbReference>
<evidence type="ECO:0000256" key="1">
    <source>
        <dbReference type="ARBA" id="ARBA00023235"/>
    </source>
</evidence>
<proteinExistence type="inferred from homology"/>
<comment type="catalytic activity">
    <reaction evidence="2">
        <text>D-glyceraldehyde 3-phosphate = dihydroxyacetone phosphate</text>
        <dbReference type="Rhea" id="RHEA:18585"/>
        <dbReference type="ChEBI" id="CHEBI:57642"/>
        <dbReference type="ChEBI" id="CHEBI:59776"/>
        <dbReference type="EC" id="5.3.1.1"/>
    </reaction>
</comment>
<dbReference type="InterPro" id="IPR000652">
    <property type="entry name" value="Triosephosphate_isomerase"/>
</dbReference>
<comment type="caution">
    <text evidence="3">The sequence shown here is derived from an EMBL/GenBank/DDBJ whole genome shotgun (WGS) entry which is preliminary data.</text>
</comment>
<keyword evidence="4" id="KW-1185">Reference proteome</keyword>
<name>A0ABV5XZ91_ARTRM</name>
<dbReference type="PANTHER" id="PTHR21139">
    <property type="entry name" value="TRIOSEPHOSPHATE ISOMERASE"/>
    <property type="match status" value="1"/>
</dbReference>
<keyword evidence="2" id="KW-0963">Cytoplasm</keyword>
<keyword evidence="1 2" id="KW-0413">Isomerase</keyword>
<comment type="pathway">
    <text evidence="2">Carbohydrate degradation; glycolysis; D-glyceraldehyde 3-phosphate from glycerone phosphate: step 1/1.</text>
</comment>
<dbReference type="CDD" id="cd00311">
    <property type="entry name" value="TIM"/>
    <property type="match status" value="1"/>
</dbReference>
<dbReference type="EC" id="5.3.1.1" evidence="2"/>
<organism evidence="3 4">
    <name type="scientific">Arthrobacter ramosus</name>
    <dbReference type="NCBI Taxonomy" id="1672"/>
    <lineage>
        <taxon>Bacteria</taxon>
        <taxon>Bacillati</taxon>
        <taxon>Actinomycetota</taxon>
        <taxon>Actinomycetes</taxon>
        <taxon>Micrococcales</taxon>
        <taxon>Micrococcaceae</taxon>
        <taxon>Arthrobacter</taxon>
    </lineage>
</organism>
<reference evidence="3 4" key="1">
    <citation type="submission" date="2024-09" db="EMBL/GenBank/DDBJ databases">
        <authorList>
            <person name="Sun Q."/>
            <person name="Mori K."/>
        </authorList>
    </citation>
    <scope>NUCLEOTIDE SEQUENCE [LARGE SCALE GENOMIC DNA]</scope>
    <source>
        <strain evidence="3 4">JCM 1334</strain>
    </source>
</reference>
<comment type="pathway">
    <text evidence="2">Carbohydrate biosynthesis; gluconeogenesis.</text>
</comment>
<comment type="subunit">
    <text evidence="2">Homodimer.</text>
</comment>
<keyword evidence="2" id="KW-0324">Glycolysis</keyword>
<dbReference type="EMBL" id="JBHMBC010000017">
    <property type="protein sequence ID" value="MFB9820066.1"/>
    <property type="molecule type" value="Genomic_DNA"/>
</dbReference>
<dbReference type="Proteomes" id="UP001589702">
    <property type="component" value="Unassembled WGS sequence"/>
</dbReference>
<accession>A0ABV5XZ91</accession>
<dbReference type="InterPro" id="IPR035990">
    <property type="entry name" value="TIM_sf"/>
</dbReference>
<dbReference type="GO" id="GO:0016853">
    <property type="term" value="F:isomerase activity"/>
    <property type="evidence" value="ECO:0007669"/>
    <property type="project" value="UniProtKB-KW"/>
</dbReference>
<dbReference type="Gene3D" id="3.20.20.70">
    <property type="entry name" value="Aldolase class I"/>
    <property type="match status" value="1"/>
</dbReference>